<dbReference type="AlphaFoldDB" id="A0A7W8A6Y0"/>
<keyword evidence="1" id="KW-0238">DNA-binding</keyword>
<protein>
    <submittedName>
        <fullName evidence="1">DNA-binding CsgD family transcriptional regulator</fullName>
    </submittedName>
</protein>
<accession>A0A7W8A6Y0</accession>
<dbReference type="Gene3D" id="1.10.10.60">
    <property type="entry name" value="Homeodomain-like"/>
    <property type="match status" value="1"/>
</dbReference>
<dbReference type="SUPFAM" id="SSF46689">
    <property type="entry name" value="Homeodomain-like"/>
    <property type="match status" value="1"/>
</dbReference>
<reference evidence="1 2" key="1">
    <citation type="submission" date="2020-08" db="EMBL/GenBank/DDBJ databases">
        <title>Genomic Encyclopedia of Type Strains, Phase IV (KMG-IV): sequencing the most valuable type-strain genomes for metagenomic binning, comparative biology and taxonomic classification.</title>
        <authorList>
            <person name="Goeker M."/>
        </authorList>
    </citation>
    <scope>NUCLEOTIDE SEQUENCE [LARGE SCALE GENOMIC DNA]</scope>
    <source>
        <strain evidence="1 2">DSM 45385</strain>
    </source>
</reference>
<keyword evidence="2" id="KW-1185">Reference proteome</keyword>
<dbReference type="Pfam" id="PF13384">
    <property type="entry name" value="HTH_23"/>
    <property type="match status" value="1"/>
</dbReference>
<dbReference type="InterPro" id="IPR009057">
    <property type="entry name" value="Homeodomain-like_sf"/>
</dbReference>
<evidence type="ECO:0000313" key="2">
    <source>
        <dbReference type="Proteomes" id="UP000568380"/>
    </source>
</evidence>
<dbReference type="RefSeq" id="WP_184967492.1">
    <property type="nucleotide sequence ID" value="NZ_JACHIN010000009.1"/>
</dbReference>
<gene>
    <name evidence="1" type="ORF">HNR40_006236</name>
</gene>
<organism evidence="1 2">
    <name type="scientific">Nonomuraea endophytica</name>
    <dbReference type="NCBI Taxonomy" id="714136"/>
    <lineage>
        <taxon>Bacteria</taxon>
        <taxon>Bacillati</taxon>
        <taxon>Actinomycetota</taxon>
        <taxon>Actinomycetes</taxon>
        <taxon>Streptosporangiales</taxon>
        <taxon>Streptosporangiaceae</taxon>
        <taxon>Nonomuraea</taxon>
    </lineage>
</organism>
<dbReference type="EMBL" id="JACHIN010000009">
    <property type="protein sequence ID" value="MBB5080747.1"/>
    <property type="molecule type" value="Genomic_DNA"/>
</dbReference>
<proteinExistence type="predicted"/>
<dbReference type="Proteomes" id="UP000568380">
    <property type="component" value="Unassembled WGS sequence"/>
</dbReference>
<dbReference type="GO" id="GO:0003677">
    <property type="term" value="F:DNA binding"/>
    <property type="evidence" value="ECO:0007669"/>
    <property type="project" value="UniProtKB-KW"/>
</dbReference>
<comment type="caution">
    <text evidence="1">The sequence shown here is derived from an EMBL/GenBank/DDBJ whole genome shotgun (WGS) entry which is preliminary data.</text>
</comment>
<sequence length="286" mass="33245">MLMKRDWVQIRARAIQLRAEGKSRMQIKDILGLTSNYQLTKVLWDTVPKESALRGSAKDDLRERARELRAQGRTYPEIAAELGVSKSSVSLWVRDLPREGRLSYEESRRRNDEGRRRYWAEEGARRRAEREDVRQRAQDEIGMLSYREILIAGAIAYWCEGAKNKPHRADNHVTFINSDPGLVLLFIRFLEVAGVPLESLYFRVHIHESADVEAAERYWLEMTGADRSQFRKTTLKRHNPATVRRNTGEDYRGCLRVDVRRGLETYKKIEGWALGTMVSARPTLDR</sequence>
<name>A0A7W8A6Y0_9ACTN</name>
<evidence type="ECO:0000313" key="1">
    <source>
        <dbReference type="EMBL" id="MBB5080747.1"/>
    </source>
</evidence>